<dbReference type="GO" id="GO:0080044">
    <property type="term" value="F:quercetin 7-O-glucosyltransferase activity"/>
    <property type="evidence" value="ECO:0007669"/>
    <property type="project" value="TreeGrafter"/>
</dbReference>
<keyword evidence="4" id="KW-1185">Reference proteome</keyword>
<keyword evidence="2" id="KW-0808">Transferase</keyword>
<dbReference type="AlphaFoldDB" id="A0A660KRW9"/>
<dbReference type="GO" id="GO:0080043">
    <property type="term" value="F:quercetin 3-O-glucosyltransferase activity"/>
    <property type="evidence" value="ECO:0007669"/>
    <property type="project" value="TreeGrafter"/>
</dbReference>
<evidence type="ECO:0000256" key="1">
    <source>
        <dbReference type="ARBA" id="ARBA00009995"/>
    </source>
</evidence>
<organism evidence="3 4">
    <name type="scientific">Carpinus fangiana</name>
    <dbReference type="NCBI Taxonomy" id="176857"/>
    <lineage>
        <taxon>Eukaryota</taxon>
        <taxon>Viridiplantae</taxon>
        <taxon>Streptophyta</taxon>
        <taxon>Embryophyta</taxon>
        <taxon>Tracheophyta</taxon>
        <taxon>Spermatophyta</taxon>
        <taxon>Magnoliopsida</taxon>
        <taxon>eudicotyledons</taxon>
        <taxon>Gunneridae</taxon>
        <taxon>Pentapetalae</taxon>
        <taxon>rosids</taxon>
        <taxon>fabids</taxon>
        <taxon>Fagales</taxon>
        <taxon>Betulaceae</taxon>
        <taxon>Carpinus</taxon>
    </lineage>
</organism>
<protein>
    <submittedName>
        <fullName evidence="3">Uncharacterized protein</fullName>
    </submittedName>
</protein>
<dbReference type="PANTHER" id="PTHR11926:SF1494">
    <property type="entry name" value="FLAVONOL 3-O-GLUCOSYLTRANSFERASE UGT76E12-RELATED"/>
    <property type="match status" value="1"/>
</dbReference>
<sequence length="184" mass="20597">MEKQAGKRCLPRVVLVPCPFQGHINPMLQLGILHSNGFSITVAHTQYNSPDPSNHPNFSFIPLMLAELMRQQEGLACIIDYELMYFSEATAMNLKLPTIVLRTISAAAFLAHIALINLKAEGHIPFPESRSHESVLEFYPLRFKDLPISTFGKLENSLQLVSEVANNRRASAIIYNTIGYLENS</sequence>
<gene>
    <name evidence="3" type="ORF">FH972_011615</name>
</gene>
<reference evidence="3 4" key="1">
    <citation type="submission" date="2019-06" db="EMBL/GenBank/DDBJ databases">
        <title>A chromosomal-level reference genome of Carpinus fangiana (Coryloideae, Betulaceae).</title>
        <authorList>
            <person name="Yang X."/>
            <person name="Wang Z."/>
            <person name="Zhang L."/>
            <person name="Hao G."/>
            <person name="Liu J."/>
            <person name="Yang Y."/>
        </authorList>
    </citation>
    <scope>NUCLEOTIDE SEQUENCE [LARGE SCALE GENOMIC DNA]</scope>
    <source>
        <strain evidence="3">Cfa_2016G</strain>
        <tissue evidence="3">Leaf</tissue>
    </source>
</reference>
<evidence type="ECO:0000313" key="3">
    <source>
        <dbReference type="EMBL" id="KAE8039177.1"/>
    </source>
</evidence>
<dbReference type="Gene3D" id="3.40.50.2000">
    <property type="entry name" value="Glycogen Phosphorylase B"/>
    <property type="match status" value="2"/>
</dbReference>
<dbReference type="EMBL" id="CM017324">
    <property type="protein sequence ID" value="KAE8039177.1"/>
    <property type="molecule type" value="Genomic_DNA"/>
</dbReference>
<evidence type="ECO:0000313" key="4">
    <source>
        <dbReference type="Proteomes" id="UP000327013"/>
    </source>
</evidence>
<dbReference type="PANTHER" id="PTHR11926">
    <property type="entry name" value="GLUCOSYL/GLUCURONOSYL TRANSFERASES"/>
    <property type="match status" value="1"/>
</dbReference>
<keyword evidence="2" id="KW-0328">Glycosyltransferase</keyword>
<accession>A0A660KRW9</accession>
<dbReference type="OrthoDB" id="5835829at2759"/>
<name>A0A660KRW9_9ROSI</name>
<dbReference type="SUPFAM" id="SSF53756">
    <property type="entry name" value="UDP-Glycosyltransferase/glycogen phosphorylase"/>
    <property type="match status" value="1"/>
</dbReference>
<proteinExistence type="inferred from homology"/>
<dbReference type="Proteomes" id="UP000327013">
    <property type="component" value="Chromosome 4"/>
</dbReference>
<comment type="similarity">
    <text evidence="1">Belongs to the UDP-glycosyltransferase family.</text>
</comment>
<evidence type="ECO:0000256" key="2">
    <source>
        <dbReference type="ARBA" id="ARBA00022676"/>
    </source>
</evidence>